<name>A0A6B9ZQ62_9BACT</name>
<dbReference type="Gene3D" id="3.40.50.300">
    <property type="entry name" value="P-loop containing nucleotide triphosphate hydrolases"/>
    <property type="match status" value="1"/>
</dbReference>
<evidence type="ECO:0000313" key="4">
    <source>
        <dbReference type="EMBL" id="QHS63445.1"/>
    </source>
</evidence>
<gene>
    <name evidence="4" type="ORF">GWR21_28825</name>
</gene>
<dbReference type="Pfam" id="PF00656">
    <property type="entry name" value="Peptidase_C14"/>
    <property type="match status" value="1"/>
</dbReference>
<protein>
    <recommendedName>
        <fullName evidence="6">Peptidase C14 caspase domain-containing protein</fullName>
    </recommendedName>
</protein>
<evidence type="ECO:0000259" key="2">
    <source>
        <dbReference type="Pfam" id="PF00656"/>
    </source>
</evidence>
<dbReference type="InterPro" id="IPR011600">
    <property type="entry name" value="Pept_C14_caspase"/>
</dbReference>
<evidence type="ECO:0000259" key="3">
    <source>
        <dbReference type="Pfam" id="PF24883"/>
    </source>
</evidence>
<evidence type="ECO:0000256" key="1">
    <source>
        <dbReference type="ARBA" id="ARBA00022737"/>
    </source>
</evidence>
<dbReference type="KEGG" id="chih:GWR21_28825"/>
<proteinExistence type="predicted"/>
<accession>A0A6B9ZQ62</accession>
<feature type="domain" description="Nephrocystin 3-like N-terminal" evidence="3">
    <location>
        <begin position="304"/>
        <end position="440"/>
    </location>
</feature>
<organism evidence="4 5">
    <name type="scientific">Chitinophaga agri</name>
    <dbReference type="NCBI Taxonomy" id="2703787"/>
    <lineage>
        <taxon>Bacteria</taxon>
        <taxon>Pseudomonadati</taxon>
        <taxon>Bacteroidota</taxon>
        <taxon>Chitinophagia</taxon>
        <taxon>Chitinophagales</taxon>
        <taxon>Chitinophagaceae</taxon>
        <taxon>Chitinophaga</taxon>
    </lineage>
</organism>
<dbReference type="PANTHER" id="PTHR10039">
    <property type="entry name" value="AMELOGENIN"/>
    <property type="match status" value="1"/>
</dbReference>
<dbReference type="GO" id="GO:0006508">
    <property type="term" value="P:proteolysis"/>
    <property type="evidence" value="ECO:0007669"/>
    <property type="project" value="InterPro"/>
</dbReference>
<keyword evidence="5" id="KW-1185">Reference proteome</keyword>
<evidence type="ECO:0008006" key="6">
    <source>
        <dbReference type="Google" id="ProtNLM"/>
    </source>
</evidence>
<dbReference type="SUPFAM" id="SSF50998">
    <property type="entry name" value="Quinoprotein alcohol dehydrogenase-like"/>
    <property type="match status" value="1"/>
</dbReference>
<dbReference type="Gene3D" id="3.40.50.1460">
    <property type="match status" value="1"/>
</dbReference>
<dbReference type="Proteomes" id="UP000476411">
    <property type="component" value="Chromosome"/>
</dbReference>
<dbReference type="GO" id="GO:0004197">
    <property type="term" value="F:cysteine-type endopeptidase activity"/>
    <property type="evidence" value="ECO:0007669"/>
    <property type="project" value="InterPro"/>
</dbReference>
<sequence>MKKILIAAGTARYAYLPDHEQRPQLTEVVAKIKAAFSKDMHYELALEHISNNPSSNQLRDELDDWLGDPQRSGDDWVVIYYTGHGEILDSGSLYLWTSNYRSGKHAATAFLFSQLADMVAGRTASGENRRTKRILFILDTCYAGAGANEIMEKIGRYFTHDSRSGMYYVLAASFPNEPALAGGLSDALLASLEELSQKSKQQQYIFFDQINAAINQRLGAYKAYFVNVTSADEVQQFFPNPYCEANSVATPVAATTFTPAELQCLKGININEFRNYWAPNARGVTAEVESGWYFTARTKLLNEIAVWLKDKAADPMLIVTGPAGSGKSTILSAIVLLAQEIAAGLTERYTIDKEDVRQFRRLDLAIHARGKTPDDTLHIIADAIAVKPEMEAVLAQLQTRGDYFMLMDALDEAVDPQRICNQLLKPLSKVSGIRILIGSRPEAVRTLGEDLPMLYIDDAKYISYSDFELYISRRLTGITAYRSTDHLTDDIEYLRAVKKIAGKAYPNFLIGRLATAALEAAGTDIASFNQQLFEFPASVNAAFDLYLRRFNEHYELVRDILRPLAWSHGSGFPWDHIWSALANAFSGKEYHDDDIRWVINNAGSFIVETLEFGRSVFRLYHEAMVEFLKGDMDEVAANRLIVRALVKTVPLLDNRENRDWRMAHPYLLHYLPGHAAIGHDLEWLTNDPLFLLCANDVKLHTVLITNNSQVSPQLLDVYQSAVHHIREKNLAEAAVYLQLSAWKYSLRSFYMHYAWAVINGPWKVIWATWLPPSSSNEIAHGMTHISALTTGKWGEQHVVAVCRSNGTVEIWDMERSAKIFTPDTGMKDGAVAMALAATRSGAVLVMGWSGGQMKTINLDTGEVLSLNTGYKITLLHTAKRNGEDVCIIYYNRSAIAIRALAGLELILKRENMAENALYSIDDVKVGQQHCLLAVGDHLVADTGGTASNILLFSMDDLTTVWSNSPSNRGVFVDVQVQQLFNTTIAVISQDNWGPTEIWDLKRGAKLFRDNQTGTYSWIYPEGNRLYLFTVFMSRLRRLEVQYDKVLRQLSGSDDYTYPDVMLTGKPYRTLQVNGREQLLTVNSNYLHIWDIESVIRSKSATHGYQLLKQHTGGFAVRLQRSPVLYVGTRTGVAILHAETSEWKEDYEMDGNDPVALLSIAPDESMMAVVRDSGNVYLCAVYADTGTLSAGVQLFTADAIGALYWIKRDGRYILMAAVRERGVWLVRLWNITPGGNRTHVGQIRPDAGSDAGVAAGPGVKRIRGEEMPTNSRIRLYAGQEDKMIEGLTAKVINDKLRIAFASKYGMVNILDYEDLQDSVFAIHEWYTPSNTGEYIECLLSCNADGRDLLIAAAEYGQITIFDFKTGEVITAKGNAHETKVTALCVFSSDKGSCFISGDDRGVLKFWSFRLQERYSIDLRAGILKLEQGGDGRLYVYTRSGMALLQLSPDLYETIF</sequence>
<dbReference type="InterPro" id="IPR011047">
    <property type="entry name" value="Quinoprotein_ADH-like_sf"/>
</dbReference>
<feature type="domain" description="Peptidase C14 caspase" evidence="2">
    <location>
        <begin position="21"/>
        <end position="150"/>
    </location>
</feature>
<dbReference type="InterPro" id="IPR027417">
    <property type="entry name" value="P-loop_NTPase"/>
</dbReference>
<dbReference type="EMBL" id="CP048113">
    <property type="protein sequence ID" value="QHS63445.1"/>
    <property type="molecule type" value="Genomic_DNA"/>
</dbReference>
<reference evidence="4 5" key="1">
    <citation type="submission" date="2020-01" db="EMBL/GenBank/DDBJ databases">
        <title>Complete genome sequence of Chitinophaga sp. H33E-04 isolated from quinoa roots.</title>
        <authorList>
            <person name="Weon H.-Y."/>
            <person name="Lee S.A."/>
        </authorList>
    </citation>
    <scope>NUCLEOTIDE SEQUENCE [LARGE SCALE GENOMIC DNA]</scope>
    <source>
        <strain evidence="4 5">H33E-04</strain>
    </source>
</reference>
<dbReference type="SUPFAM" id="SSF52540">
    <property type="entry name" value="P-loop containing nucleoside triphosphate hydrolases"/>
    <property type="match status" value="1"/>
</dbReference>
<keyword evidence="1" id="KW-0677">Repeat</keyword>
<dbReference type="Gene3D" id="2.130.10.10">
    <property type="entry name" value="YVTN repeat-like/Quinoprotein amine dehydrogenase"/>
    <property type="match status" value="2"/>
</dbReference>
<dbReference type="InterPro" id="IPR015943">
    <property type="entry name" value="WD40/YVTN_repeat-like_dom_sf"/>
</dbReference>
<dbReference type="InterPro" id="IPR056884">
    <property type="entry name" value="NPHP3-like_N"/>
</dbReference>
<dbReference type="RefSeq" id="WP_162335161.1">
    <property type="nucleotide sequence ID" value="NZ_CP048113.1"/>
</dbReference>
<evidence type="ECO:0000313" key="5">
    <source>
        <dbReference type="Proteomes" id="UP000476411"/>
    </source>
</evidence>
<dbReference type="Pfam" id="PF24883">
    <property type="entry name" value="NPHP3_N"/>
    <property type="match status" value="1"/>
</dbReference>